<sequence>MLKKCFCLTIIVLICSILYSQKTNKNTDIDSLFYFRDKVQDETLNIADRIRFAEKTSFIAKQRNLDSLLLINNRNLSLLYFYEEESDKYEKINRANLVLATKLKDTTAIATANYNLGGYFSYFEIKNDSSYYHYLKALKFYTFLNDKPNQLSSLLALADIQDTEKDYIGSQESAVKALELAFKLPKTERNLDNIWSLYNLLGVSSQNLGDFQKSLEYHEKAFNIADSMINGDYNKSITINNQAGVQRELLNYNKALELYNSLLDNRDVYEPYDETFYPLIIDNVAYTKVLAGNKDYESISKLFYEAYDLSSVLDDDITKLAVTIDLAKYYKSRAITDSILKYAEKAYNLSKKITSNDILLESMILLSELKEGNEGKKYLLEHIKLSDSLLKVERNVTNKFARIELETDQIEAQNEQISKENFYLLLLSAGLLLTATLVYIILSQRAKNKELRLVQEQQRVNEEIYNLMLGQQDKVEEARAQEKIRVSKELHDGVLGRLFGARLSLDSLNFSEGKEAMMNRANYIGQLKTIEDDIRKISHEMNTDFVSGSGFMDIVSELIENQTKAYGLTNDFNYTDDFSWEFVPNKTKINIYRILQESMQNIYKHAEASHVKIDILRKKDEIIIYIEDDGKGFDTTKAKKGIGLKNMTSRVLDIDGKISFTSKPNNGTIVKVKIPYKV</sequence>
<feature type="domain" description="Histidine kinase" evidence="7">
    <location>
        <begin position="591"/>
        <end position="678"/>
    </location>
</feature>
<dbReference type="PANTHER" id="PTHR24421">
    <property type="entry name" value="NITRATE/NITRITE SENSOR PROTEIN NARX-RELATED"/>
    <property type="match status" value="1"/>
</dbReference>
<dbReference type="SUPFAM" id="SSF48452">
    <property type="entry name" value="TPR-like"/>
    <property type="match status" value="1"/>
</dbReference>
<keyword evidence="6" id="KW-1133">Transmembrane helix</keyword>
<dbReference type="PANTHER" id="PTHR24421:SF10">
    <property type="entry name" value="NITRATE_NITRITE SENSOR PROTEIN NARQ"/>
    <property type="match status" value="1"/>
</dbReference>
<keyword evidence="9" id="KW-1185">Reference proteome</keyword>
<dbReference type="Gene3D" id="3.30.565.10">
    <property type="entry name" value="Histidine kinase-like ATPase, C-terminal domain"/>
    <property type="match status" value="1"/>
</dbReference>
<dbReference type="Pfam" id="PF02518">
    <property type="entry name" value="HATPase_c"/>
    <property type="match status" value="1"/>
</dbReference>
<comment type="catalytic activity">
    <reaction evidence="1">
        <text>ATP + protein L-histidine = ADP + protein N-phospho-L-histidine.</text>
        <dbReference type="EC" id="2.7.13.3"/>
    </reaction>
</comment>
<protein>
    <recommendedName>
        <fullName evidence="2">histidine kinase</fullName>
        <ecNumber evidence="2">2.7.13.3</ecNumber>
    </recommendedName>
</protein>
<gene>
    <name evidence="8" type="ORF">ACFQ1Q_06905</name>
</gene>
<evidence type="ECO:0000256" key="3">
    <source>
        <dbReference type="ARBA" id="ARBA00022679"/>
    </source>
</evidence>
<evidence type="ECO:0000259" key="7">
    <source>
        <dbReference type="PROSITE" id="PS50109"/>
    </source>
</evidence>
<accession>A0ABW3N665</accession>
<dbReference type="PROSITE" id="PS50109">
    <property type="entry name" value="HIS_KIN"/>
    <property type="match status" value="1"/>
</dbReference>
<keyword evidence="4 8" id="KW-0418">Kinase</keyword>
<dbReference type="Proteomes" id="UP001597013">
    <property type="component" value="Unassembled WGS sequence"/>
</dbReference>
<organism evidence="8 9">
    <name type="scientific">Winogradskyella litorisediminis</name>
    <dbReference type="NCBI Taxonomy" id="1156618"/>
    <lineage>
        <taxon>Bacteria</taxon>
        <taxon>Pseudomonadati</taxon>
        <taxon>Bacteroidota</taxon>
        <taxon>Flavobacteriia</taxon>
        <taxon>Flavobacteriales</taxon>
        <taxon>Flavobacteriaceae</taxon>
        <taxon>Winogradskyella</taxon>
    </lineage>
</organism>
<dbReference type="Pfam" id="PF13424">
    <property type="entry name" value="TPR_12"/>
    <property type="match status" value="1"/>
</dbReference>
<evidence type="ECO:0000256" key="4">
    <source>
        <dbReference type="ARBA" id="ARBA00022777"/>
    </source>
</evidence>
<evidence type="ECO:0000256" key="5">
    <source>
        <dbReference type="ARBA" id="ARBA00023012"/>
    </source>
</evidence>
<dbReference type="InterPro" id="IPR003594">
    <property type="entry name" value="HATPase_dom"/>
</dbReference>
<evidence type="ECO:0000256" key="6">
    <source>
        <dbReference type="SAM" id="Phobius"/>
    </source>
</evidence>
<dbReference type="InterPro" id="IPR011990">
    <property type="entry name" value="TPR-like_helical_dom_sf"/>
</dbReference>
<keyword evidence="6" id="KW-0812">Transmembrane</keyword>
<dbReference type="InterPro" id="IPR005467">
    <property type="entry name" value="His_kinase_dom"/>
</dbReference>
<keyword evidence="6" id="KW-0472">Membrane</keyword>
<dbReference type="InterPro" id="IPR036890">
    <property type="entry name" value="HATPase_C_sf"/>
</dbReference>
<evidence type="ECO:0000256" key="1">
    <source>
        <dbReference type="ARBA" id="ARBA00000085"/>
    </source>
</evidence>
<dbReference type="EMBL" id="JBHTJL010000009">
    <property type="protein sequence ID" value="MFD1062971.1"/>
    <property type="molecule type" value="Genomic_DNA"/>
</dbReference>
<keyword evidence="5" id="KW-0902">Two-component regulatory system</keyword>
<dbReference type="InterPro" id="IPR050482">
    <property type="entry name" value="Sensor_HK_TwoCompSys"/>
</dbReference>
<dbReference type="RefSeq" id="WP_386129301.1">
    <property type="nucleotide sequence ID" value="NZ_JBHTJL010000009.1"/>
</dbReference>
<dbReference type="EC" id="2.7.13.3" evidence="2"/>
<comment type="caution">
    <text evidence="8">The sequence shown here is derived from an EMBL/GenBank/DDBJ whole genome shotgun (WGS) entry which is preliminary data.</text>
</comment>
<dbReference type="GO" id="GO:0016301">
    <property type="term" value="F:kinase activity"/>
    <property type="evidence" value="ECO:0007669"/>
    <property type="project" value="UniProtKB-KW"/>
</dbReference>
<evidence type="ECO:0000256" key="2">
    <source>
        <dbReference type="ARBA" id="ARBA00012438"/>
    </source>
</evidence>
<feature type="transmembrane region" description="Helical" evidence="6">
    <location>
        <begin position="422"/>
        <end position="442"/>
    </location>
</feature>
<evidence type="ECO:0000313" key="9">
    <source>
        <dbReference type="Proteomes" id="UP001597013"/>
    </source>
</evidence>
<proteinExistence type="predicted"/>
<reference evidence="9" key="1">
    <citation type="journal article" date="2019" name="Int. J. Syst. Evol. Microbiol.">
        <title>The Global Catalogue of Microorganisms (GCM) 10K type strain sequencing project: providing services to taxonomists for standard genome sequencing and annotation.</title>
        <authorList>
            <consortium name="The Broad Institute Genomics Platform"/>
            <consortium name="The Broad Institute Genome Sequencing Center for Infectious Disease"/>
            <person name="Wu L."/>
            <person name="Ma J."/>
        </authorList>
    </citation>
    <scope>NUCLEOTIDE SEQUENCE [LARGE SCALE GENOMIC DNA]</scope>
    <source>
        <strain evidence="9">CCUG 62215</strain>
    </source>
</reference>
<evidence type="ECO:0000313" key="8">
    <source>
        <dbReference type="EMBL" id="MFD1062971.1"/>
    </source>
</evidence>
<dbReference type="SMART" id="SM00387">
    <property type="entry name" value="HATPase_c"/>
    <property type="match status" value="1"/>
</dbReference>
<dbReference type="CDD" id="cd16917">
    <property type="entry name" value="HATPase_UhpB-NarQ-NarX-like"/>
    <property type="match status" value="1"/>
</dbReference>
<keyword evidence="3" id="KW-0808">Transferase</keyword>
<dbReference type="SUPFAM" id="SSF55874">
    <property type="entry name" value="ATPase domain of HSP90 chaperone/DNA topoisomerase II/histidine kinase"/>
    <property type="match status" value="1"/>
</dbReference>
<name>A0ABW3N665_9FLAO</name>
<dbReference type="Gene3D" id="1.25.40.10">
    <property type="entry name" value="Tetratricopeptide repeat domain"/>
    <property type="match status" value="1"/>
</dbReference>